<name>A0A382NPH2_9ZZZZ</name>
<dbReference type="EMBL" id="UINC01101431">
    <property type="protein sequence ID" value="SVC62235.1"/>
    <property type="molecule type" value="Genomic_DNA"/>
</dbReference>
<dbReference type="PANTHER" id="PTHR43245">
    <property type="entry name" value="BIFUNCTIONAL POLYMYXIN RESISTANCE PROTEIN ARNA"/>
    <property type="match status" value="1"/>
</dbReference>
<reference evidence="2" key="1">
    <citation type="submission" date="2018-05" db="EMBL/GenBank/DDBJ databases">
        <authorList>
            <person name="Lanie J.A."/>
            <person name="Ng W.-L."/>
            <person name="Kazmierczak K.M."/>
            <person name="Andrzejewski T.M."/>
            <person name="Davidsen T.M."/>
            <person name="Wayne K.J."/>
            <person name="Tettelin H."/>
            <person name="Glass J.I."/>
            <person name="Rusch D."/>
            <person name="Podicherti R."/>
            <person name="Tsui H.-C.T."/>
            <person name="Winkler M.E."/>
        </authorList>
    </citation>
    <scope>NUCLEOTIDE SEQUENCE</scope>
</reference>
<feature type="domain" description="NAD-dependent epimerase/dehydratase" evidence="1">
    <location>
        <begin position="1"/>
        <end position="220"/>
    </location>
</feature>
<dbReference type="AlphaFoldDB" id="A0A382NPH2"/>
<dbReference type="InterPro" id="IPR036291">
    <property type="entry name" value="NAD(P)-bd_dom_sf"/>
</dbReference>
<sequence>MVTGSSGFIGKNLISFLKEKKEFSLVTVSRDDPKLDDDTKNHFQISSIGSSTDWSKPLKGVDLVIHLAGIAHRSGTREEYEEINVNGALRVAKQAIDAQVKRLIYISSVKVNGEKTYSGKVFKADDLPNPQDSYAKSKYKVESELRRISIESDLEVVIIRPVLVYGPGVKSNLLSLMKWIKKRLPLPLGGVDNKRSFVSITNLNSFIYICLTHPKAGNETFLVSDQTPISISKLIEKLSLSLNTNIPFFVPFPKFILSTLLSMIGKGEVATKLLKSLEVDIEKNSKLLGWQPVQSTEDGLKQMAEDFLNNEQ</sequence>
<dbReference type="InterPro" id="IPR001509">
    <property type="entry name" value="Epimerase_deHydtase"/>
</dbReference>
<gene>
    <name evidence="2" type="ORF">METZ01_LOCUS315089</name>
</gene>
<protein>
    <recommendedName>
        <fullName evidence="1">NAD-dependent epimerase/dehydratase domain-containing protein</fullName>
    </recommendedName>
</protein>
<dbReference type="Gene3D" id="3.40.50.720">
    <property type="entry name" value="NAD(P)-binding Rossmann-like Domain"/>
    <property type="match status" value="1"/>
</dbReference>
<evidence type="ECO:0000313" key="2">
    <source>
        <dbReference type="EMBL" id="SVC62235.1"/>
    </source>
</evidence>
<organism evidence="2">
    <name type="scientific">marine metagenome</name>
    <dbReference type="NCBI Taxonomy" id="408172"/>
    <lineage>
        <taxon>unclassified sequences</taxon>
        <taxon>metagenomes</taxon>
        <taxon>ecological metagenomes</taxon>
    </lineage>
</organism>
<proteinExistence type="predicted"/>
<accession>A0A382NPH2</accession>
<evidence type="ECO:0000259" key="1">
    <source>
        <dbReference type="Pfam" id="PF01370"/>
    </source>
</evidence>
<dbReference type="PANTHER" id="PTHR43245:SF58">
    <property type="entry name" value="BLL5923 PROTEIN"/>
    <property type="match status" value="1"/>
</dbReference>
<dbReference type="SUPFAM" id="SSF51735">
    <property type="entry name" value="NAD(P)-binding Rossmann-fold domains"/>
    <property type="match status" value="1"/>
</dbReference>
<dbReference type="InterPro" id="IPR050177">
    <property type="entry name" value="Lipid_A_modif_metabolic_enz"/>
</dbReference>
<dbReference type="Pfam" id="PF01370">
    <property type="entry name" value="Epimerase"/>
    <property type="match status" value="1"/>
</dbReference>